<organism evidence="1 2">
    <name type="scientific">Streptomyces capoamus</name>
    <dbReference type="NCBI Taxonomy" id="68183"/>
    <lineage>
        <taxon>Bacteria</taxon>
        <taxon>Bacillati</taxon>
        <taxon>Actinomycetota</taxon>
        <taxon>Actinomycetes</taxon>
        <taxon>Kitasatosporales</taxon>
        <taxon>Streptomycetaceae</taxon>
        <taxon>Streptomyces</taxon>
    </lineage>
</organism>
<sequence>MSLPYIELRTLHTDSLSRNLARHLYTRQMPGTVLVLTERPIIVGSAIRKQWSQLAPRVQRELSSTLNASRLHEYKAILANMRRFRMTIKPSAEAPGHDLYLCTPEELKSLPPECHTVYVTCSVDEVYLNSLADKMPSNALLVRY</sequence>
<gene>
    <name evidence="1" type="ORF">GCM10018980_40020</name>
</gene>
<dbReference type="Proteomes" id="UP000619355">
    <property type="component" value="Unassembled WGS sequence"/>
</dbReference>
<accession>A0A919C7A9</accession>
<evidence type="ECO:0000313" key="2">
    <source>
        <dbReference type="Proteomes" id="UP000619355"/>
    </source>
</evidence>
<proteinExistence type="predicted"/>
<dbReference type="AlphaFoldDB" id="A0A919C7A9"/>
<protein>
    <submittedName>
        <fullName evidence="1">Uncharacterized protein</fullName>
    </submittedName>
</protein>
<dbReference type="EMBL" id="BNBF01000011">
    <property type="protein sequence ID" value="GHG54953.1"/>
    <property type="molecule type" value="Genomic_DNA"/>
</dbReference>
<name>A0A919C7A9_9ACTN</name>
<reference evidence="2" key="1">
    <citation type="journal article" date="2019" name="Int. J. Syst. Evol. Microbiol.">
        <title>The Global Catalogue of Microorganisms (GCM) 10K type strain sequencing project: providing services to taxonomists for standard genome sequencing and annotation.</title>
        <authorList>
            <consortium name="The Broad Institute Genomics Platform"/>
            <consortium name="The Broad Institute Genome Sequencing Center for Infectious Disease"/>
            <person name="Wu L."/>
            <person name="Ma J."/>
        </authorList>
    </citation>
    <scope>NUCLEOTIDE SEQUENCE [LARGE SCALE GENOMIC DNA]</scope>
    <source>
        <strain evidence="2">JCM 4253</strain>
    </source>
</reference>
<evidence type="ECO:0000313" key="1">
    <source>
        <dbReference type="EMBL" id="GHG54953.1"/>
    </source>
</evidence>
<comment type="caution">
    <text evidence="1">The sequence shown here is derived from an EMBL/GenBank/DDBJ whole genome shotgun (WGS) entry which is preliminary data.</text>
</comment>
<keyword evidence="2" id="KW-1185">Reference proteome</keyword>